<proteinExistence type="predicted"/>
<accession>A0A1Z1MK22</accession>
<protein>
    <submittedName>
        <fullName evidence="2">Uncharacterized protein</fullName>
    </submittedName>
</protein>
<dbReference type="AlphaFoldDB" id="A0A1Z1MK22"/>
<evidence type="ECO:0000313" key="2">
    <source>
        <dbReference type="EMBL" id="ARW66286.1"/>
    </source>
</evidence>
<organism evidence="2">
    <name type="scientific">Spyridia filamentosa</name>
    <name type="common">Red alga</name>
    <name type="synonym">Fucus filamentosus</name>
    <dbReference type="NCBI Taxonomy" id="196632"/>
    <lineage>
        <taxon>Eukaryota</taxon>
        <taxon>Rhodophyta</taxon>
        <taxon>Florideophyceae</taxon>
        <taxon>Rhodymeniophycidae</taxon>
        <taxon>Ceramiales</taxon>
        <taxon>Spyridiaceae</taxon>
        <taxon>Spyridia</taxon>
    </lineage>
</organism>
<keyword evidence="1" id="KW-1133">Transmembrane helix</keyword>
<feature type="transmembrane region" description="Helical" evidence="1">
    <location>
        <begin position="18"/>
        <end position="35"/>
    </location>
</feature>
<dbReference type="GeneID" id="33359400"/>
<keyword evidence="2" id="KW-0150">Chloroplast</keyword>
<evidence type="ECO:0000256" key="1">
    <source>
        <dbReference type="SAM" id="Phobius"/>
    </source>
</evidence>
<sequence length="42" mass="5156">MTTLQPIFRLLKNKKERFIFFVIISIIIWILYLIIKKMTSIE</sequence>
<keyword evidence="1" id="KW-0812">Transmembrane</keyword>
<gene>
    <name evidence="2" type="primary">ycf33</name>
</gene>
<keyword evidence="2" id="KW-0934">Plastid</keyword>
<geneLocation type="chloroplast" evidence="2"/>
<keyword evidence="1" id="KW-0472">Membrane</keyword>
<name>A0A1Z1MK22_SPYFI</name>
<dbReference type="EMBL" id="MF101441">
    <property type="protein sequence ID" value="ARW66286.1"/>
    <property type="molecule type" value="Genomic_DNA"/>
</dbReference>
<dbReference type="RefSeq" id="YP_009397100.1">
    <property type="nucleotide sequence ID" value="NC_035285.1"/>
</dbReference>
<reference evidence="2" key="1">
    <citation type="journal article" date="2017" name="J. Phycol.">
        <title>Analysis of chloroplast genomes and a supermatrix inform reclassification of the Rhodomelaceae (Rhodophyta).</title>
        <authorList>
            <person name="Diaz-Tapia P."/>
            <person name="Maggs C.A."/>
            <person name="West J.A."/>
            <person name="Verbruggen H."/>
        </authorList>
    </citation>
    <scope>NUCLEOTIDE SEQUENCE</scope>
    <source>
        <strain evidence="2">PD1020</strain>
    </source>
</reference>